<feature type="domain" description="AMP-activated protein kinase glycogen-binding" evidence="3">
    <location>
        <begin position="92"/>
        <end position="121"/>
    </location>
</feature>
<feature type="region of interest" description="Disordered" evidence="2">
    <location>
        <begin position="1"/>
        <end position="38"/>
    </location>
</feature>
<dbReference type="CTD" id="35931"/>
<protein>
    <submittedName>
        <fullName evidence="5">5'-AMP-activated protein kinase subunit beta-1</fullName>
    </submittedName>
</protein>
<dbReference type="InterPro" id="IPR032640">
    <property type="entry name" value="AMPK1_CBM"/>
</dbReference>
<dbReference type="RefSeq" id="XP_008484007.1">
    <property type="nucleotide sequence ID" value="XM_008485785.3"/>
</dbReference>
<dbReference type="AlphaFoldDB" id="A0A1S3DLF2"/>
<evidence type="ECO:0000313" key="4">
    <source>
        <dbReference type="Proteomes" id="UP000079169"/>
    </source>
</evidence>
<reference evidence="5" key="1">
    <citation type="submission" date="2025-08" db="UniProtKB">
        <authorList>
            <consortium name="RefSeq"/>
        </authorList>
    </citation>
    <scope>IDENTIFICATION</scope>
</reference>
<accession>A0A1S3DLF2</accession>
<gene>
    <name evidence="5" type="primary">LOC103520683</name>
</gene>
<dbReference type="SUPFAM" id="SSF81296">
    <property type="entry name" value="E set domains"/>
    <property type="match status" value="1"/>
</dbReference>
<dbReference type="InterPro" id="IPR014756">
    <property type="entry name" value="Ig_E-set"/>
</dbReference>
<dbReference type="Pfam" id="PF16561">
    <property type="entry name" value="AMPK1_CBM"/>
    <property type="match status" value="1"/>
</dbReference>
<name>A0A1S3DLF2_DIACI</name>
<keyword evidence="5" id="KW-0418">Kinase</keyword>
<dbReference type="GO" id="GO:0016301">
    <property type="term" value="F:kinase activity"/>
    <property type="evidence" value="ECO:0007669"/>
    <property type="project" value="UniProtKB-KW"/>
</dbReference>
<dbReference type="InterPro" id="IPR013783">
    <property type="entry name" value="Ig-like_fold"/>
</dbReference>
<dbReference type="Proteomes" id="UP000079169">
    <property type="component" value="Unplaced"/>
</dbReference>
<feature type="compositionally biased region" description="Polar residues" evidence="2">
    <location>
        <begin position="24"/>
        <end position="38"/>
    </location>
</feature>
<evidence type="ECO:0000256" key="2">
    <source>
        <dbReference type="SAM" id="MobiDB-lite"/>
    </source>
</evidence>
<dbReference type="Gene3D" id="2.60.40.10">
    <property type="entry name" value="Immunoglobulins"/>
    <property type="match status" value="1"/>
</dbReference>
<dbReference type="KEGG" id="dci:103520683"/>
<evidence type="ECO:0000313" key="5">
    <source>
        <dbReference type="RefSeq" id="XP_008484007.1"/>
    </source>
</evidence>
<dbReference type="STRING" id="121845.A0A1S3DLF2"/>
<proteinExistence type="predicted"/>
<keyword evidence="4" id="KW-1185">Reference proteome</keyword>
<dbReference type="GeneID" id="103520683"/>
<comment type="function">
    <text evidence="1">Non-catalytic subunit of AMP-activated protein kinase (AMPK), an energy sensor protein kinase that plays a key role in regulating cellular energy metabolism. In response to reduction of intracellular ATP levels, AMPK activates energy-producing pathways and inhibits energy-consuming processes: inhibits protein, carbohydrate and lipid biosynthesis, as well as cell growth and proliferation. AMPK acts via direct phosphorylation of metabolic enzymes, and by longer-term effects via phosphorylation of transcription regulators. Also acts as a regulator of cellular polarity by remodeling the actin cytoskeleton; probably by indirectly activating myosin. Beta non-catalytic subunit acts as a scaffold on which the AMPK complex assembles, via its C-terminus that bridges alpha (PRKAA1 or PRKAA2) and gamma subunits (PRKAG1, PRKAG2 or PRKAG3).</text>
</comment>
<dbReference type="PaxDb" id="121845-A0A1S3DLF2"/>
<dbReference type="CDD" id="cd02859">
    <property type="entry name" value="E_set_AMPKbeta_like_N"/>
    <property type="match status" value="1"/>
</dbReference>
<keyword evidence="5" id="KW-0808">Transferase</keyword>
<evidence type="ECO:0000256" key="1">
    <source>
        <dbReference type="ARBA" id="ARBA00025180"/>
    </source>
</evidence>
<organism evidence="4 5">
    <name type="scientific">Diaphorina citri</name>
    <name type="common">Asian citrus psyllid</name>
    <dbReference type="NCBI Taxonomy" id="121845"/>
    <lineage>
        <taxon>Eukaryota</taxon>
        <taxon>Metazoa</taxon>
        <taxon>Ecdysozoa</taxon>
        <taxon>Arthropoda</taxon>
        <taxon>Hexapoda</taxon>
        <taxon>Insecta</taxon>
        <taxon>Pterygota</taxon>
        <taxon>Neoptera</taxon>
        <taxon>Paraneoptera</taxon>
        <taxon>Hemiptera</taxon>
        <taxon>Sternorrhyncha</taxon>
        <taxon>Psylloidea</taxon>
        <taxon>Psyllidae</taxon>
        <taxon>Diaphorininae</taxon>
        <taxon>Diaphorina</taxon>
    </lineage>
</organism>
<feature type="compositionally biased region" description="Basic and acidic residues" evidence="2">
    <location>
        <begin position="1"/>
        <end position="12"/>
    </location>
</feature>
<evidence type="ECO:0000259" key="3">
    <source>
        <dbReference type="Pfam" id="PF16561"/>
    </source>
</evidence>
<sequence>MGNTHSSKEKNTKPPGGADLSLLLPSTPTRDSPQNTAFTFEKKTPQSKLVYQGSQDEQESYMRTVIEEEASKLTRVKTNESARVNEKGEKIIPTVFKWEGGGKDVQISGTFSNWQPLPMEQMEK</sequence>